<organism evidence="1 2">
    <name type="scientific">Kitasatospora cineracea</name>
    <dbReference type="NCBI Taxonomy" id="88074"/>
    <lineage>
        <taxon>Bacteria</taxon>
        <taxon>Bacillati</taxon>
        <taxon>Actinomycetota</taxon>
        <taxon>Actinomycetes</taxon>
        <taxon>Kitasatosporales</taxon>
        <taxon>Streptomycetaceae</taxon>
        <taxon>Kitasatospora</taxon>
    </lineage>
</organism>
<dbReference type="Proteomes" id="UP000267408">
    <property type="component" value="Unassembled WGS sequence"/>
</dbReference>
<name>A0A8G1UF87_9ACTN</name>
<dbReference type="RefSeq" id="WP_100836964.1">
    <property type="nucleotide sequence ID" value="NZ_RJVJ01000001.1"/>
</dbReference>
<reference evidence="1 2" key="1">
    <citation type="submission" date="2018-11" db="EMBL/GenBank/DDBJ databases">
        <title>Sequencing the genomes of 1000 actinobacteria strains.</title>
        <authorList>
            <person name="Klenk H.-P."/>
        </authorList>
    </citation>
    <scope>NUCLEOTIDE SEQUENCE [LARGE SCALE GENOMIC DNA]</scope>
    <source>
        <strain evidence="1 2">DSM 44780</strain>
    </source>
</reference>
<protein>
    <submittedName>
        <fullName evidence="1">Uncharacterized protein DUF4192</fullName>
    </submittedName>
</protein>
<comment type="caution">
    <text evidence="1">The sequence shown here is derived from an EMBL/GenBank/DDBJ whole genome shotgun (WGS) entry which is preliminary data.</text>
</comment>
<gene>
    <name evidence="1" type="ORF">EDD39_1045</name>
</gene>
<accession>A0A8G1UF87</accession>
<dbReference type="OrthoDB" id="3264463at2"/>
<dbReference type="Pfam" id="PF13830">
    <property type="entry name" value="DUF4192"/>
    <property type="match status" value="1"/>
</dbReference>
<dbReference type="EMBL" id="RJVJ01000001">
    <property type="protein sequence ID" value="ROR42911.1"/>
    <property type="molecule type" value="Genomic_DNA"/>
</dbReference>
<evidence type="ECO:0000313" key="2">
    <source>
        <dbReference type="Proteomes" id="UP000267408"/>
    </source>
</evidence>
<sequence length="351" mass="38281">MTEQNNENNVMDGPESLVHILPHLFGYHPEAALVVSGLAPDGEPLHFTRADLPADTSDWPMAVRDLLAFQQNQIAATEDTVMGLVAWICPDPADPLYGEQSMAHHRPLADLIDVAARSHLADLLEVVYLTRDRYWLMSTDASGEGRPISTPPAEYDATALPRSSDVRTALAPVTGVRALAIATAVESVLKNVELQMRTDGHGAVAADAAALVDRTIRALVDRTTTIEQIPDDTAARLLIGLQYSHTAGIALEYCEDHELPAARDLWLHLARLCPSEVDWCAVEPTVLYAATSWGLGQQGTARLALHAAVRTTSNYYMINLLSHAMNVEHSYEDFRKRLRASRASRGHATAG</sequence>
<proteinExistence type="predicted"/>
<dbReference type="InterPro" id="IPR025447">
    <property type="entry name" value="DUF4192"/>
</dbReference>
<evidence type="ECO:0000313" key="1">
    <source>
        <dbReference type="EMBL" id="ROR42911.1"/>
    </source>
</evidence>
<dbReference type="AlphaFoldDB" id="A0A8G1UF87"/>